<comment type="catalytic activity">
    <reaction evidence="1">
        <text>D-glycero-beta-D-manno-heptose 1,7-bisphosphate + H2O = D-glycero-beta-D-manno-heptose 1-phosphate + phosphate</text>
        <dbReference type="Rhea" id="RHEA:28518"/>
        <dbReference type="ChEBI" id="CHEBI:15377"/>
        <dbReference type="ChEBI" id="CHEBI:43474"/>
        <dbReference type="ChEBI" id="CHEBI:60208"/>
        <dbReference type="ChEBI" id="CHEBI:61593"/>
        <dbReference type="EC" id="3.1.3.82"/>
    </reaction>
</comment>
<keyword evidence="8 17" id="KW-0479">Metal-binding</keyword>
<feature type="binding site" evidence="17">
    <location>
        <position position="109"/>
    </location>
    <ligand>
        <name>Zn(2+)</name>
        <dbReference type="ChEBI" id="CHEBI:29105"/>
    </ligand>
</feature>
<evidence type="ECO:0000313" key="18">
    <source>
        <dbReference type="EMBL" id="ABI55369.1"/>
    </source>
</evidence>
<dbReference type="KEGG" id="aeh:Mlg_0010"/>
<feature type="site" description="Stabilizes the phosphoryl group" evidence="16">
    <location>
        <position position="111"/>
    </location>
</feature>
<organism evidence="18 19">
    <name type="scientific">Alkalilimnicola ehrlichii (strain ATCC BAA-1101 / DSM 17681 / MLHE-1)</name>
    <dbReference type="NCBI Taxonomy" id="187272"/>
    <lineage>
        <taxon>Bacteria</taxon>
        <taxon>Pseudomonadati</taxon>
        <taxon>Pseudomonadota</taxon>
        <taxon>Gammaproteobacteria</taxon>
        <taxon>Chromatiales</taxon>
        <taxon>Ectothiorhodospiraceae</taxon>
        <taxon>Alkalilimnicola</taxon>
    </lineage>
</organism>
<evidence type="ECO:0000256" key="3">
    <source>
        <dbReference type="ARBA" id="ARBA00001947"/>
    </source>
</evidence>
<evidence type="ECO:0000256" key="2">
    <source>
        <dbReference type="ARBA" id="ARBA00001946"/>
    </source>
</evidence>
<accession>Q0ACR8</accession>
<dbReference type="InterPro" id="IPR004446">
    <property type="entry name" value="Heptose_bisP_phosphatase"/>
</dbReference>
<dbReference type="Proteomes" id="UP000001962">
    <property type="component" value="Chromosome"/>
</dbReference>
<feature type="site" description="Stabilizes the phosphoryl group" evidence="16">
    <location>
        <position position="60"/>
    </location>
</feature>
<gene>
    <name evidence="18" type="ordered locus">Mlg_0010</name>
</gene>
<dbReference type="AlphaFoldDB" id="Q0ACR8"/>
<dbReference type="Gene3D" id="3.40.50.1000">
    <property type="entry name" value="HAD superfamily/HAD-like"/>
    <property type="match status" value="1"/>
</dbReference>
<feature type="binding site" evidence="17">
    <location>
        <position position="101"/>
    </location>
    <ligand>
        <name>Zn(2+)</name>
        <dbReference type="ChEBI" id="CHEBI:29105"/>
    </ligand>
</feature>
<evidence type="ECO:0000313" key="19">
    <source>
        <dbReference type="Proteomes" id="UP000001962"/>
    </source>
</evidence>
<evidence type="ECO:0000256" key="12">
    <source>
        <dbReference type="ARBA" id="ARBA00023277"/>
    </source>
</evidence>
<dbReference type="EC" id="3.1.3.-" evidence="14"/>
<comment type="pathway">
    <text evidence="5">Nucleotide-sugar biosynthesis; ADP-L-glycero-beta-D-manno-heptose biosynthesis; ADP-L-glycero-beta-D-manno-heptose from D-glycero-beta-D-manno-heptose 7-phosphate: step 2/4.</text>
</comment>
<dbReference type="OrthoDB" id="9788272at2"/>
<evidence type="ECO:0000256" key="1">
    <source>
        <dbReference type="ARBA" id="ARBA00001226"/>
    </source>
</evidence>
<dbReference type="PANTHER" id="PTHR42891:SF1">
    <property type="entry name" value="D-GLYCERO-BETA-D-MANNO-HEPTOSE-1,7-BISPHOSPHATE 7-PHOSPHATASE"/>
    <property type="match status" value="1"/>
</dbReference>
<dbReference type="PANTHER" id="PTHR42891">
    <property type="entry name" value="D-GLYCERO-BETA-D-MANNO-HEPTOSE-1,7-BISPHOSPHATE 7-PHOSPHATASE"/>
    <property type="match status" value="1"/>
</dbReference>
<dbReference type="NCBIfam" id="NF006506">
    <property type="entry name" value="PRK08942.1"/>
    <property type="match status" value="1"/>
</dbReference>
<dbReference type="GO" id="GO:0005737">
    <property type="term" value="C:cytoplasm"/>
    <property type="evidence" value="ECO:0007669"/>
    <property type="project" value="UniProtKB-SubCell"/>
</dbReference>
<sequence length="192" mass="20498">MSHDCPAANRPPLVILDRDGVINQDSDAYIKAPEEWRVIPGSAEAIARLNRAGVPVAVCTNQSGIGRGLFDDATYRAITAHMHAVLARAGARIDAVFHCPHRPEDRCECRKPRPGLLLQAAAHFDCPLDGVPVIGDSLRDLEAGRAVNARPMLVRTGKGARTLAQGLPWAVAVYDDLAEAVAALIGEWGIAS</sequence>
<dbReference type="InterPro" id="IPR006543">
    <property type="entry name" value="Histidinol-phos"/>
</dbReference>
<evidence type="ECO:0000256" key="4">
    <source>
        <dbReference type="ARBA" id="ARBA00004496"/>
    </source>
</evidence>
<dbReference type="NCBIfam" id="TIGR01656">
    <property type="entry name" value="Histidinol-ppas"/>
    <property type="match status" value="1"/>
</dbReference>
<keyword evidence="9 14" id="KW-0378">Hydrolase</keyword>
<evidence type="ECO:0000256" key="7">
    <source>
        <dbReference type="ARBA" id="ARBA00022490"/>
    </source>
</evidence>
<dbReference type="GO" id="GO:0005975">
    <property type="term" value="P:carbohydrate metabolic process"/>
    <property type="evidence" value="ECO:0007669"/>
    <property type="project" value="InterPro"/>
</dbReference>
<protein>
    <recommendedName>
        <fullName evidence="14">D,D-heptose 1,7-bisphosphate phosphatase</fullName>
        <ecNumber evidence="14">3.1.3.-</ecNumber>
    </recommendedName>
</protein>
<name>Q0ACR8_ALKEH</name>
<evidence type="ECO:0000256" key="17">
    <source>
        <dbReference type="PIRSR" id="PIRSR004682-4"/>
    </source>
</evidence>
<dbReference type="NCBIfam" id="TIGR01662">
    <property type="entry name" value="HAD-SF-IIIA"/>
    <property type="match status" value="1"/>
</dbReference>
<feature type="binding site" evidence="17">
    <location>
        <position position="136"/>
    </location>
    <ligand>
        <name>Mg(2+)</name>
        <dbReference type="ChEBI" id="CHEBI:18420"/>
    </ligand>
</feature>
<feature type="binding site" evidence="17">
    <location>
        <position position="99"/>
    </location>
    <ligand>
        <name>Zn(2+)</name>
        <dbReference type="ChEBI" id="CHEBI:29105"/>
    </ligand>
</feature>
<feature type="binding site" evidence="17">
    <location>
        <position position="19"/>
    </location>
    <ligand>
        <name>Mg(2+)</name>
        <dbReference type="ChEBI" id="CHEBI:18420"/>
    </ligand>
</feature>
<evidence type="ECO:0000256" key="6">
    <source>
        <dbReference type="ARBA" id="ARBA00011245"/>
    </source>
</evidence>
<keyword evidence="10 17" id="KW-0862">Zinc</keyword>
<keyword evidence="11 17" id="KW-0460">Magnesium</keyword>
<feature type="site" description="Contributes to substrate recognition" evidence="16">
    <location>
        <position position="110"/>
    </location>
</feature>
<feature type="binding site" evidence="17">
    <location>
        <position position="17"/>
    </location>
    <ligand>
        <name>Mg(2+)</name>
        <dbReference type="ChEBI" id="CHEBI:18420"/>
    </ligand>
</feature>
<reference evidence="19" key="1">
    <citation type="submission" date="2006-08" db="EMBL/GenBank/DDBJ databases">
        <title>Complete sequence of Alkalilimnicola ehrilichei MLHE-1.</title>
        <authorList>
            <person name="Copeland A."/>
            <person name="Lucas S."/>
            <person name="Lapidus A."/>
            <person name="Barry K."/>
            <person name="Detter J.C."/>
            <person name="Glavina del Rio T."/>
            <person name="Hammon N."/>
            <person name="Israni S."/>
            <person name="Dalin E."/>
            <person name="Tice H."/>
            <person name="Pitluck S."/>
            <person name="Sims D."/>
            <person name="Brettin T."/>
            <person name="Bruce D."/>
            <person name="Han C."/>
            <person name="Tapia R."/>
            <person name="Gilna P."/>
            <person name="Schmutz J."/>
            <person name="Larimer F."/>
            <person name="Land M."/>
            <person name="Hauser L."/>
            <person name="Kyrpides N."/>
            <person name="Mikhailova N."/>
            <person name="Oremland R.S."/>
            <person name="Hoeft S.E."/>
            <person name="Switzer-Blum J."/>
            <person name="Kulp T."/>
            <person name="King G."/>
            <person name="Tabita R."/>
            <person name="Witte B."/>
            <person name="Santini J.M."/>
            <person name="Basu P."/>
            <person name="Hollibaugh J.T."/>
            <person name="Xie G."/>
            <person name="Stolz J.F."/>
            <person name="Richardson P."/>
        </authorList>
    </citation>
    <scope>NUCLEOTIDE SEQUENCE [LARGE SCALE GENOMIC DNA]</scope>
    <source>
        <strain evidence="19">ATCC BAA-1101 / DSM 17681 / MLHE-1</strain>
    </source>
</reference>
<evidence type="ECO:0000256" key="16">
    <source>
        <dbReference type="PIRSR" id="PIRSR004682-3"/>
    </source>
</evidence>
<evidence type="ECO:0000256" key="5">
    <source>
        <dbReference type="ARBA" id="ARBA00004708"/>
    </source>
</evidence>
<keyword evidence="12 14" id="KW-0119">Carbohydrate metabolism</keyword>
<dbReference type="FunFam" id="3.40.50.1000:FF:000168">
    <property type="entry name" value="D,D-heptose 1,7-bisphosphate phosphatase"/>
    <property type="match status" value="1"/>
</dbReference>
<comment type="similarity">
    <text evidence="13 14">Belongs to the gmhB family.</text>
</comment>
<proteinExistence type="inferred from homology"/>
<dbReference type="GO" id="GO:0034200">
    <property type="term" value="F:D-glycero-beta-D-manno-heptose 1,7-bisphosphate 7-phosphatase activity"/>
    <property type="evidence" value="ECO:0007669"/>
    <property type="project" value="UniProtKB-EC"/>
</dbReference>
<evidence type="ECO:0000256" key="8">
    <source>
        <dbReference type="ARBA" id="ARBA00022723"/>
    </source>
</evidence>
<comment type="subcellular location">
    <subcellularLocation>
        <location evidence="4 14">Cytoplasm</location>
    </subcellularLocation>
</comment>
<dbReference type="InterPro" id="IPR023214">
    <property type="entry name" value="HAD_sf"/>
</dbReference>
<keyword evidence="7 14" id="KW-0963">Cytoplasm</keyword>
<dbReference type="InterPro" id="IPR006549">
    <property type="entry name" value="HAD-SF_hydro_IIIA"/>
</dbReference>
<dbReference type="Pfam" id="PF13242">
    <property type="entry name" value="Hydrolase_like"/>
    <property type="match status" value="1"/>
</dbReference>
<evidence type="ECO:0000256" key="14">
    <source>
        <dbReference type="PIRNR" id="PIRNR004682"/>
    </source>
</evidence>
<evidence type="ECO:0000256" key="11">
    <source>
        <dbReference type="ARBA" id="ARBA00022842"/>
    </source>
</evidence>
<feature type="active site" description="Nucleophile" evidence="15">
    <location>
        <position position="17"/>
    </location>
</feature>
<dbReference type="eggNOG" id="COG0241">
    <property type="taxonomic scope" value="Bacteria"/>
</dbReference>
<dbReference type="RefSeq" id="WP_011627765.1">
    <property type="nucleotide sequence ID" value="NC_008340.1"/>
</dbReference>
<dbReference type="CDD" id="cd07503">
    <property type="entry name" value="HAD_HisB-N"/>
    <property type="match status" value="1"/>
</dbReference>
<feature type="active site" description="Proton donor" evidence="15">
    <location>
        <position position="19"/>
    </location>
</feature>
<evidence type="ECO:0000256" key="15">
    <source>
        <dbReference type="PIRSR" id="PIRSR004682-1"/>
    </source>
</evidence>
<comment type="cofactor">
    <cofactor evidence="2 17">
        <name>Mg(2+)</name>
        <dbReference type="ChEBI" id="CHEBI:18420"/>
    </cofactor>
</comment>
<dbReference type="HOGENOM" id="CLU_085077_2_0_6"/>
<comment type="cofactor">
    <cofactor evidence="3 17">
        <name>Zn(2+)</name>
        <dbReference type="ChEBI" id="CHEBI:29105"/>
    </cofactor>
</comment>
<evidence type="ECO:0000256" key="9">
    <source>
        <dbReference type="ARBA" id="ARBA00022801"/>
    </source>
</evidence>
<dbReference type="GO" id="GO:0046872">
    <property type="term" value="F:metal ion binding"/>
    <property type="evidence" value="ECO:0007669"/>
    <property type="project" value="UniProtKB-KW"/>
</dbReference>
<feature type="binding site" evidence="17">
    <location>
        <position position="107"/>
    </location>
    <ligand>
        <name>Zn(2+)</name>
        <dbReference type="ChEBI" id="CHEBI:29105"/>
    </ligand>
</feature>
<dbReference type="InterPro" id="IPR036412">
    <property type="entry name" value="HAD-like_sf"/>
</dbReference>
<comment type="subunit">
    <text evidence="6">Monomer.</text>
</comment>
<dbReference type="SUPFAM" id="SSF56784">
    <property type="entry name" value="HAD-like"/>
    <property type="match status" value="1"/>
</dbReference>
<dbReference type="EMBL" id="CP000453">
    <property type="protein sequence ID" value="ABI55369.1"/>
    <property type="molecule type" value="Genomic_DNA"/>
</dbReference>
<evidence type="ECO:0000256" key="10">
    <source>
        <dbReference type="ARBA" id="ARBA00022833"/>
    </source>
</evidence>
<dbReference type="PIRSF" id="PIRSF004682">
    <property type="entry name" value="GmhB"/>
    <property type="match status" value="1"/>
</dbReference>
<keyword evidence="19" id="KW-1185">Reference proteome</keyword>
<evidence type="ECO:0000256" key="13">
    <source>
        <dbReference type="ARBA" id="ARBA00061616"/>
    </source>
</evidence>